<accession>A0ABU3U9A6</accession>
<dbReference type="PROSITE" id="PS50293">
    <property type="entry name" value="TPR_REGION"/>
    <property type="match status" value="1"/>
</dbReference>
<feature type="signal peptide" evidence="4">
    <location>
        <begin position="1"/>
        <end position="19"/>
    </location>
</feature>
<dbReference type="EMBL" id="JAWHTF010000008">
    <property type="protein sequence ID" value="MDU8886970.1"/>
    <property type="molecule type" value="Genomic_DNA"/>
</dbReference>
<evidence type="ECO:0000256" key="3">
    <source>
        <dbReference type="PROSITE-ProRule" id="PRU00339"/>
    </source>
</evidence>
<protein>
    <submittedName>
        <fullName evidence="5">Tetratricopeptide repeat protein</fullName>
    </submittedName>
</protein>
<feature type="repeat" description="TPR" evidence="3">
    <location>
        <begin position="219"/>
        <end position="252"/>
    </location>
</feature>
<dbReference type="Pfam" id="PF13432">
    <property type="entry name" value="TPR_16"/>
    <property type="match status" value="2"/>
</dbReference>
<dbReference type="PANTHER" id="PTHR44858">
    <property type="entry name" value="TETRATRICOPEPTIDE REPEAT PROTEIN 6"/>
    <property type="match status" value="1"/>
</dbReference>
<keyword evidence="2 3" id="KW-0802">TPR repeat</keyword>
<dbReference type="InterPro" id="IPR019734">
    <property type="entry name" value="TPR_rpt"/>
</dbReference>
<keyword evidence="4" id="KW-0732">Signal</keyword>
<dbReference type="PROSITE" id="PS50005">
    <property type="entry name" value="TPR"/>
    <property type="match status" value="3"/>
</dbReference>
<name>A0ABU3U9A6_9FLAO</name>
<sequence length="417" mass="46335">MKKQFLVAFAILISTISFAQKKELKAAEKAIKGNNFAEAKAALSSVSPMLSSLDAKTKDNYYFLNAKALFANGAGSNDDINLALESLGNIGNQNSPEVGELKQEMVNSFLTKGNEYYEKNDYSSASHSFEQAYRASTRDTLYLYYAASTAVSVQDYDRSLKLYNELKDLGFTGIETEYVATNKENGEEEAFQSASLRDLSVKAGTHINPKANKTESKRAEIVKNIALIHVSNGENEMALEAMDDARKENPDDINLLLSEANIHYRMGNNEEFRNLLQLATQKDPNNPELQYNLGVIAAESGDKESAKKYYKKSIELDPNYINAQINMAALILSEEEALIEEMNGLGSSAADDRRYDELREERKVLYQNAIPYLESALEIESDNIQAAKTLMNIYSVTGDDAKFKALKAKVEVLESGN</sequence>
<evidence type="ECO:0000256" key="2">
    <source>
        <dbReference type="ARBA" id="ARBA00022803"/>
    </source>
</evidence>
<feature type="chain" id="PRO_5045413381" evidence="4">
    <location>
        <begin position="20"/>
        <end position="417"/>
    </location>
</feature>
<dbReference type="Pfam" id="PF13181">
    <property type="entry name" value="TPR_8"/>
    <property type="match status" value="1"/>
</dbReference>
<gene>
    <name evidence="5" type="ORF">RXV94_12425</name>
</gene>
<evidence type="ECO:0000313" key="5">
    <source>
        <dbReference type="EMBL" id="MDU8886970.1"/>
    </source>
</evidence>
<keyword evidence="6" id="KW-1185">Reference proteome</keyword>
<dbReference type="Proteomes" id="UP001268651">
    <property type="component" value="Unassembled WGS sequence"/>
</dbReference>
<feature type="repeat" description="TPR" evidence="3">
    <location>
        <begin position="106"/>
        <end position="139"/>
    </location>
</feature>
<comment type="caution">
    <text evidence="5">The sequence shown here is derived from an EMBL/GenBank/DDBJ whole genome shotgun (WGS) entry which is preliminary data.</text>
</comment>
<dbReference type="PANTHER" id="PTHR44858:SF1">
    <property type="entry name" value="UDP-N-ACETYLGLUCOSAMINE--PEPTIDE N-ACETYLGLUCOSAMINYLTRANSFERASE SPINDLY-RELATED"/>
    <property type="match status" value="1"/>
</dbReference>
<keyword evidence="1" id="KW-0677">Repeat</keyword>
<dbReference type="InterPro" id="IPR050498">
    <property type="entry name" value="Ycf3"/>
</dbReference>
<dbReference type="SMART" id="SM00028">
    <property type="entry name" value="TPR"/>
    <property type="match status" value="4"/>
</dbReference>
<dbReference type="SUPFAM" id="SSF48452">
    <property type="entry name" value="TPR-like"/>
    <property type="match status" value="2"/>
</dbReference>
<reference evidence="5 6" key="1">
    <citation type="submission" date="2023-10" db="EMBL/GenBank/DDBJ databases">
        <title>Marimonas sp. nov. isolated from tidal mud flat.</title>
        <authorList>
            <person name="Jaincy N.J."/>
            <person name="Srinivasan S."/>
            <person name="Lee S.-S."/>
        </authorList>
    </citation>
    <scope>NUCLEOTIDE SEQUENCE [LARGE SCALE GENOMIC DNA]</scope>
    <source>
        <strain evidence="5 6">MJ-SS3</strain>
    </source>
</reference>
<proteinExistence type="predicted"/>
<evidence type="ECO:0000313" key="6">
    <source>
        <dbReference type="Proteomes" id="UP001268651"/>
    </source>
</evidence>
<dbReference type="InterPro" id="IPR011990">
    <property type="entry name" value="TPR-like_helical_dom_sf"/>
</dbReference>
<dbReference type="Gene3D" id="1.25.40.10">
    <property type="entry name" value="Tetratricopeptide repeat domain"/>
    <property type="match status" value="2"/>
</dbReference>
<evidence type="ECO:0000256" key="1">
    <source>
        <dbReference type="ARBA" id="ARBA00022737"/>
    </source>
</evidence>
<feature type="repeat" description="TPR" evidence="3">
    <location>
        <begin position="287"/>
        <end position="320"/>
    </location>
</feature>
<evidence type="ECO:0000256" key="4">
    <source>
        <dbReference type="SAM" id="SignalP"/>
    </source>
</evidence>
<organism evidence="5 6">
    <name type="scientific">Gilvirhabdus luticola</name>
    <dbReference type="NCBI Taxonomy" id="3079858"/>
    <lineage>
        <taxon>Bacteria</taxon>
        <taxon>Pseudomonadati</taxon>
        <taxon>Bacteroidota</taxon>
        <taxon>Flavobacteriia</taxon>
        <taxon>Flavobacteriales</taxon>
        <taxon>Flavobacteriaceae</taxon>
        <taxon>Gilvirhabdus</taxon>
    </lineage>
</organism>
<dbReference type="RefSeq" id="WP_316663068.1">
    <property type="nucleotide sequence ID" value="NZ_JAWHTF010000008.1"/>
</dbReference>